<evidence type="ECO:0000313" key="1">
    <source>
        <dbReference type="EMBL" id="EWS74811.1"/>
    </source>
</evidence>
<evidence type="ECO:0000313" key="2">
    <source>
        <dbReference type="Proteomes" id="UP000009168"/>
    </source>
</evidence>
<dbReference type="OrthoDB" id="313173at2759"/>
<keyword evidence="2" id="KW-1185">Reference proteome</keyword>
<reference evidence="2" key="1">
    <citation type="journal article" date="2006" name="PLoS Biol.">
        <title>Macronuclear genome sequence of the ciliate Tetrahymena thermophila, a model eukaryote.</title>
        <authorList>
            <person name="Eisen J.A."/>
            <person name="Coyne R.S."/>
            <person name="Wu M."/>
            <person name="Wu D."/>
            <person name="Thiagarajan M."/>
            <person name="Wortman J.R."/>
            <person name="Badger J.H."/>
            <person name="Ren Q."/>
            <person name="Amedeo P."/>
            <person name="Jones K.M."/>
            <person name="Tallon L.J."/>
            <person name="Delcher A.L."/>
            <person name="Salzberg S.L."/>
            <person name="Silva J.C."/>
            <person name="Haas B.J."/>
            <person name="Majoros W.H."/>
            <person name="Farzad M."/>
            <person name="Carlton J.M."/>
            <person name="Smith R.K. Jr."/>
            <person name="Garg J."/>
            <person name="Pearlman R.E."/>
            <person name="Karrer K.M."/>
            <person name="Sun L."/>
            <person name="Manning G."/>
            <person name="Elde N.C."/>
            <person name="Turkewitz A.P."/>
            <person name="Asai D.J."/>
            <person name="Wilkes D.E."/>
            <person name="Wang Y."/>
            <person name="Cai H."/>
            <person name="Collins K."/>
            <person name="Stewart B.A."/>
            <person name="Lee S.R."/>
            <person name="Wilamowska K."/>
            <person name="Weinberg Z."/>
            <person name="Ruzzo W.L."/>
            <person name="Wloga D."/>
            <person name="Gaertig J."/>
            <person name="Frankel J."/>
            <person name="Tsao C.-C."/>
            <person name="Gorovsky M.A."/>
            <person name="Keeling P.J."/>
            <person name="Waller R.F."/>
            <person name="Patron N.J."/>
            <person name="Cherry J.M."/>
            <person name="Stover N.A."/>
            <person name="Krieger C.J."/>
            <person name="del Toro C."/>
            <person name="Ryder H.F."/>
            <person name="Williamson S.C."/>
            <person name="Barbeau R.A."/>
            <person name="Hamilton E.P."/>
            <person name="Orias E."/>
        </authorList>
    </citation>
    <scope>NUCLEOTIDE SEQUENCE [LARGE SCALE GENOMIC DNA]</scope>
    <source>
        <strain evidence="2">SB210</strain>
    </source>
</reference>
<gene>
    <name evidence="1" type="ORF">TTHERM_000654159</name>
</gene>
<dbReference type="AlphaFoldDB" id="W7XIQ3"/>
<dbReference type="RefSeq" id="XP_012652642.1">
    <property type="nucleotide sequence ID" value="XM_012797188.1"/>
</dbReference>
<keyword evidence="1" id="KW-0812">Transmembrane</keyword>
<dbReference type="EMBL" id="GG662720">
    <property type="protein sequence ID" value="EWS74811.1"/>
    <property type="molecule type" value="Genomic_DNA"/>
</dbReference>
<dbReference type="Proteomes" id="UP000009168">
    <property type="component" value="Unassembled WGS sequence"/>
</dbReference>
<dbReference type="PANTHER" id="PTHR11319:SF35">
    <property type="entry name" value="OUTER MEMBRANE PROTEIN PMPC-RELATED"/>
    <property type="match status" value="1"/>
</dbReference>
<dbReference type="GeneID" id="24440051"/>
<organism evidence="1 2">
    <name type="scientific">Tetrahymena thermophila (strain SB210)</name>
    <dbReference type="NCBI Taxonomy" id="312017"/>
    <lineage>
        <taxon>Eukaryota</taxon>
        <taxon>Sar</taxon>
        <taxon>Alveolata</taxon>
        <taxon>Ciliophora</taxon>
        <taxon>Intramacronucleata</taxon>
        <taxon>Oligohymenophorea</taxon>
        <taxon>Hymenostomatida</taxon>
        <taxon>Tetrahymenina</taxon>
        <taxon>Tetrahymenidae</taxon>
        <taxon>Tetrahymena</taxon>
    </lineage>
</organism>
<dbReference type="InParanoid" id="W7XIQ3"/>
<sequence length="323" mass="36317">MFSIPKQIKLSSEVHSFKYITYYDSAGNIIYRINHQVSGKPLPSLIFQLIDEEGNTIDSSYVTIAQSLNYDLTLSVKKAQNLSSSPFAITSFQQEFEFIGYYNVSNLVVTGIPGKSVFLSLTIDLQSQKQNYQVFLEINLRPCIRGEIYIVYEDLTQNPPEKLYSCNQCEYGTYSLVYPSLNNTSIDCKQCSVHANCPGGHIIDVKKGYWRINDQTDEIIECINAPQNCLGGQTNLICSQAHIGPLCESCDIKNNYSNTGNFECGSCGNKIINSLKIVGLMLFYIISAKLSVDGVISRLFYILDKRDNYGVVNVLDQYTKPHQ</sequence>
<accession>W7XIQ3</accession>
<dbReference type="PANTHER" id="PTHR11319">
    <property type="entry name" value="G PROTEIN-COUPLED RECEPTOR-RELATED"/>
    <property type="match status" value="1"/>
</dbReference>
<dbReference type="KEGG" id="tet:TTHERM_000654159"/>
<keyword evidence="1" id="KW-0472">Membrane</keyword>
<name>W7XIQ3_TETTS</name>
<protein>
    <submittedName>
        <fullName evidence="1">Transmembrane protein</fullName>
    </submittedName>
</protein>
<proteinExistence type="predicted"/>